<gene>
    <name evidence="2" type="ORF">HNR10_004680</name>
</gene>
<dbReference type="InterPro" id="IPR000182">
    <property type="entry name" value="GNAT_dom"/>
</dbReference>
<dbReference type="GO" id="GO:0008999">
    <property type="term" value="F:protein-N-terminal-alanine acetyltransferase activity"/>
    <property type="evidence" value="ECO:0007669"/>
    <property type="project" value="TreeGrafter"/>
</dbReference>
<organism evidence="2 3">
    <name type="scientific">Nocardiopsis aegyptia</name>
    <dbReference type="NCBI Taxonomy" id="220378"/>
    <lineage>
        <taxon>Bacteria</taxon>
        <taxon>Bacillati</taxon>
        <taxon>Actinomycetota</taxon>
        <taxon>Actinomycetes</taxon>
        <taxon>Streptosporangiales</taxon>
        <taxon>Nocardiopsidaceae</taxon>
        <taxon>Nocardiopsis</taxon>
    </lineage>
</organism>
<dbReference type="AlphaFoldDB" id="A0A7Z0JCT9"/>
<dbReference type="PROSITE" id="PS51186">
    <property type="entry name" value="GNAT"/>
    <property type="match status" value="1"/>
</dbReference>
<sequence>MTDTQTRPMMPSVILETERLRLRAFVEADIDDVFRTYSDPAVQRWVPIPAPGVPYTREIAEHWCREAAPALRTSGDGQQWAAVEQASGRLVGAFGLLRTQWPAMITEIGYAVSPWARGRGYATEAAVAVSRWAVDQGFQRVELKAAVGNTASRRVAVRAGFSPEGVERNAMPLHEGRTHLAVYSLLPADLL</sequence>
<dbReference type="Proteomes" id="UP000572051">
    <property type="component" value="Unassembled WGS sequence"/>
</dbReference>
<dbReference type="InterPro" id="IPR051908">
    <property type="entry name" value="Ribosomal_N-acetyltransferase"/>
</dbReference>
<dbReference type="CDD" id="cd04301">
    <property type="entry name" value="NAT_SF"/>
    <property type="match status" value="1"/>
</dbReference>
<dbReference type="InterPro" id="IPR016181">
    <property type="entry name" value="Acyl_CoA_acyltransferase"/>
</dbReference>
<dbReference type="Pfam" id="PF13302">
    <property type="entry name" value="Acetyltransf_3"/>
    <property type="match status" value="1"/>
</dbReference>
<keyword evidence="3" id="KW-1185">Reference proteome</keyword>
<accession>A0A7Z0JCT9</accession>
<evidence type="ECO:0000313" key="3">
    <source>
        <dbReference type="Proteomes" id="UP000572051"/>
    </source>
</evidence>
<feature type="domain" description="N-acetyltransferase" evidence="1">
    <location>
        <begin position="20"/>
        <end position="189"/>
    </location>
</feature>
<dbReference type="GO" id="GO:0005737">
    <property type="term" value="C:cytoplasm"/>
    <property type="evidence" value="ECO:0007669"/>
    <property type="project" value="TreeGrafter"/>
</dbReference>
<evidence type="ECO:0000259" key="1">
    <source>
        <dbReference type="PROSITE" id="PS51186"/>
    </source>
</evidence>
<proteinExistence type="predicted"/>
<name>A0A7Z0JCT9_9ACTN</name>
<dbReference type="PANTHER" id="PTHR43441:SF10">
    <property type="entry name" value="ACETYLTRANSFERASE"/>
    <property type="match status" value="1"/>
</dbReference>
<dbReference type="GO" id="GO:1990189">
    <property type="term" value="F:protein N-terminal-serine acetyltransferase activity"/>
    <property type="evidence" value="ECO:0007669"/>
    <property type="project" value="TreeGrafter"/>
</dbReference>
<dbReference type="EMBL" id="JACCFS010000001">
    <property type="protein sequence ID" value="NYJ36799.1"/>
    <property type="molecule type" value="Genomic_DNA"/>
</dbReference>
<dbReference type="PANTHER" id="PTHR43441">
    <property type="entry name" value="RIBOSOMAL-PROTEIN-SERINE ACETYLTRANSFERASE"/>
    <property type="match status" value="1"/>
</dbReference>
<protein>
    <submittedName>
        <fullName evidence="2">RimJ/RimL family protein N-acetyltransferase</fullName>
    </submittedName>
</protein>
<evidence type="ECO:0000313" key="2">
    <source>
        <dbReference type="EMBL" id="NYJ36799.1"/>
    </source>
</evidence>
<comment type="caution">
    <text evidence="2">The sequence shown here is derived from an EMBL/GenBank/DDBJ whole genome shotgun (WGS) entry which is preliminary data.</text>
</comment>
<keyword evidence="2" id="KW-0808">Transferase</keyword>
<dbReference type="SUPFAM" id="SSF55729">
    <property type="entry name" value="Acyl-CoA N-acyltransferases (Nat)"/>
    <property type="match status" value="1"/>
</dbReference>
<reference evidence="2 3" key="1">
    <citation type="submission" date="2020-07" db="EMBL/GenBank/DDBJ databases">
        <title>Sequencing the genomes of 1000 actinobacteria strains.</title>
        <authorList>
            <person name="Klenk H.-P."/>
        </authorList>
    </citation>
    <scope>NUCLEOTIDE SEQUENCE [LARGE SCALE GENOMIC DNA]</scope>
    <source>
        <strain evidence="2 3">DSM 44442</strain>
    </source>
</reference>
<dbReference type="Gene3D" id="3.40.630.30">
    <property type="match status" value="1"/>
</dbReference>